<dbReference type="EMBL" id="BAAAOA010000017">
    <property type="protein sequence ID" value="GAA1758893.1"/>
    <property type="molecule type" value="Genomic_DNA"/>
</dbReference>
<accession>A0ABN2KLA0</accession>
<keyword evidence="2" id="KW-1185">Reference proteome</keyword>
<name>A0ABN2KLA0_9MICC</name>
<dbReference type="Proteomes" id="UP001501204">
    <property type="component" value="Unassembled WGS sequence"/>
</dbReference>
<gene>
    <name evidence="1" type="ORF">GCM10009767_17610</name>
</gene>
<organism evidence="1 2">
    <name type="scientific">Kocuria aegyptia</name>
    <dbReference type="NCBI Taxonomy" id="330943"/>
    <lineage>
        <taxon>Bacteria</taxon>
        <taxon>Bacillati</taxon>
        <taxon>Actinomycetota</taxon>
        <taxon>Actinomycetes</taxon>
        <taxon>Micrococcales</taxon>
        <taxon>Micrococcaceae</taxon>
        <taxon>Kocuria</taxon>
    </lineage>
</organism>
<dbReference type="RefSeq" id="WP_344121653.1">
    <property type="nucleotide sequence ID" value="NZ_BAAAOA010000017.1"/>
</dbReference>
<sequence>MDDTTAGSTQAWLLTDAMARDRFTLQALWSGYRGQGGTVEQFEIEAYLHQCLHLPAFQRDLLIHAANHLLEAHHQPLLPYTRDLLHGADTTPEE</sequence>
<evidence type="ECO:0000313" key="1">
    <source>
        <dbReference type="EMBL" id="GAA1758893.1"/>
    </source>
</evidence>
<proteinExistence type="predicted"/>
<evidence type="ECO:0000313" key="2">
    <source>
        <dbReference type="Proteomes" id="UP001501204"/>
    </source>
</evidence>
<reference evidence="1 2" key="1">
    <citation type="journal article" date="2019" name="Int. J. Syst. Evol. Microbiol.">
        <title>The Global Catalogue of Microorganisms (GCM) 10K type strain sequencing project: providing services to taxonomists for standard genome sequencing and annotation.</title>
        <authorList>
            <consortium name="The Broad Institute Genomics Platform"/>
            <consortium name="The Broad Institute Genome Sequencing Center for Infectious Disease"/>
            <person name="Wu L."/>
            <person name="Ma J."/>
        </authorList>
    </citation>
    <scope>NUCLEOTIDE SEQUENCE [LARGE SCALE GENOMIC DNA]</scope>
    <source>
        <strain evidence="1 2">JCM 14735</strain>
    </source>
</reference>
<protein>
    <submittedName>
        <fullName evidence="1">Uncharacterized protein</fullName>
    </submittedName>
</protein>
<comment type="caution">
    <text evidence="1">The sequence shown here is derived from an EMBL/GenBank/DDBJ whole genome shotgun (WGS) entry which is preliminary data.</text>
</comment>